<feature type="region of interest" description="Disordered" evidence="1">
    <location>
        <begin position="1"/>
        <end position="60"/>
    </location>
</feature>
<evidence type="ECO:0000313" key="2">
    <source>
        <dbReference type="EMBL" id="CAA9357389.1"/>
    </source>
</evidence>
<name>A0A6J4MG22_9BACT</name>
<feature type="compositionally biased region" description="Gly residues" evidence="1">
    <location>
        <begin position="49"/>
        <end position="60"/>
    </location>
</feature>
<protein>
    <submittedName>
        <fullName evidence="2">Uncharacterized protein</fullName>
    </submittedName>
</protein>
<sequence>MRSASTSSSRPASVSPRPSTSLIASVAWIVPTSPGSTPSTPPSSQEGTAPGGGGSRNRHR</sequence>
<evidence type="ECO:0000256" key="1">
    <source>
        <dbReference type="SAM" id="MobiDB-lite"/>
    </source>
</evidence>
<feature type="compositionally biased region" description="Low complexity" evidence="1">
    <location>
        <begin position="31"/>
        <end position="44"/>
    </location>
</feature>
<dbReference type="EMBL" id="CADCTX010000893">
    <property type="protein sequence ID" value="CAA9357389.1"/>
    <property type="molecule type" value="Genomic_DNA"/>
</dbReference>
<organism evidence="2">
    <name type="scientific">uncultured Gemmatimonadaceae bacterium</name>
    <dbReference type="NCBI Taxonomy" id="246130"/>
    <lineage>
        <taxon>Bacteria</taxon>
        <taxon>Pseudomonadati</taxon>
        <taxon>Gemmatimonadota</taxon>
        <taxon>Gemmatimonadia</taxon>
        <taxon>Gemmatimonadales</taxon>
        <taxon>Gemmatimonadaceae</taxon>
        <taxon>environmental samples</taxon>
    </lineage>
</organism>
<reference evidence="2" key="1">
    <citation type="submission" date="2020-02" db="EMBL/GenBank/DDBJ databases">
        <authorList>
            <person name="Meier V. D."/>
        </authorList>
    </citation>
    <scope>NUCLEOTIDE SEQUENCE</scope>
    <source>
        <strain evidence="2">AVDCRST_MAG40</strain>
    </source>
</reference>
<dbReference type="AlphaFoldDB" id="A0A6J4MG22"/>
<accession>A0A6J4MG22</accession>
<feature type="compositionally biased region" description="Low complexity" evidence="1">
    <location>
        <begin position="1"/>
        <end position="21"/>
    </location>
</feature>
<gene>
    <name evidence="2" type="ORF">AVDCRST_MAG40-3250</name>
</gene>
<proteinExistence type="predicted"/>